<sequence length="311" mass="34575">MSGRTIAQSTTSSFSRAARELELRRGEFDLALHLGCIRSVPDEGGGGRRVTRGEIDRLRTADGFPEALRERVKAVGTTEGAALMGVTTARFTRLARLGLIVPVRFYLNRYRAVVWLYLAEELHQFATDAQNAPLLSGRTPERLRDQLDEGVDLRPRNWRGRHMGFLLRQTEDPWARAAVVASLLDPTHVAEVVADPYERAHLNRLRPEHPSQGAPDSPAAVVAARITRADEPDEIGWLKADLCQAIVEARAQRPAPHPLPIEGAEGMEDQPGSEGTEDHFESELKETEDRAGSEGPERPRGLLGWLRRRNP</sequence>
<dbReference type="RefSeq" id="WP_345657958.1">
    <property type="nucleotide sequence ID" value="NZ_BAABKB010000045.1"/>
</dbReference>
<dbReference type="EMBL" id="BAABKB010000045">
    <property type="protein sequence ID" value="GAA5035586.1"/>
    <property type="molecule type" value="Genomic_DNA"/>
</dbReference>
<reference evidence="3" key="1">
    <citation type="journal article" date="2019" name="Int. J. Syst. Evol. Microbiol.">
        <title>The Global Catalogue of Microorganisms (GCM) 10K type strain sequencing project: providing services to taxonomists for standard genome sequencing and annotation.</title>
        <authorList>
            <consortium name="The Broad Institute Genomics Platform"/>
            <consortium name="The Broad Institute Genome Sequencing Center for Infectious Disease"/>
            <person name="Wu L."/>
            <person name="Ma J."/>
        </authorList>
    </citation>
    <scope>NUCLEOTIDE SEQUENCE [LARGE SCALE GENOMIC DNA]</scope>
    <source>
        <strain evidence="3">JCM 18409</strain>
    </source>
</reference>
<accession>A0ABP9JLD4</accession>
<organism evidence="2 3">
    <name type="scientific">Streptomyces siamensis</name>
    <dbReference type="NCBI Taxonomy" id="1274986"/>
    <lineage>
        <taxon>Bacteria</taxon>
        <taxon>Bacillati</taxon>
        <taxon>Actinomycetota</taxon>
        <taxon>Actinomycetes</taxon>
        <taxon>Kitasatosporales</taxon>
        <taxon>Streptomycetaceae</taxon>
        <taxon>Streptomyces</taxon>
    </lineage>
</organism>
<dbReference type="Pfam" id="PF19934">
    <property type="entry name" value="DUF6397"/>
    <property type="match status" value="1"/>
</dbReference>
<evidence type="ECO:0000256" key="1">
    <source>
        <dbReference type="SAM" id="MobiDB-lite"/>
    </source>
</evidence>
<protein>
    <submittedName>
        <fullName evidence="2">DUF6397 family protein</fullName>
    </submittedName>
</protein>
<feature type="region of interest" description="Disordered" evidence="1">
    <location>
        <begin position="254"/>
        <end position="311"/>
    </location>
</feature>
<gene>
    <name evidence="2" type="ORF">GCM10023335_81540</name>
</gene>
<evidence type="ECO:0000313" key="3">
    <source>
        <dbReference type="Proteomes" id="UP001501759"/>
    </source>
</evidence>
<keyword evidence="3" id="KW-1185">Reference proteome</keyword>
<feature type="compositionally biased region" description="Basic and acidic residues" evidence="1">
    <location>
        <begin position="276"/>
        <end position="300"/>
    </location>
</feature>
<dbReference type="InterPro" id="IPR045652">
    <property type="entry name" value="DUF6397"/>
</dbReference>
<comment type="caution">
    <text evidence="2">The sequence shown here is derived from an EMBL/GenBank/DDBJ whole genome shotgun (WGS) entry which is preliminary data.</text>
</comment>
<name>A0ABP9JLD4_9ACTN</name>
<proteinExistence type="predicted"/>
<evidence type="ECO:0000313" key="2">
    <source>
        <dbReference type="EMBL" id="GAA5035586.1"/>
    </source>
</evidence>
<dbReference type="Proteomes" id="UP001501759">
    <property type="component" value="Unassembled WGS sequence"/>
</dbReference>